<dbReference type="AlphaFoldDB" id="A0A7W6WB84"/>
<dbReference type="RefSeq" id="WP_184046496.1">
    <property type="nucleotide sequence ID" value="NZ_JACIGK010000024.1"/>
</dbReference>
<sequence length="66" mass="7315">MTPFERLDHRLLPGFERRFMTVDGQTVPAVIGGQGPPLLMLHGDPQTHLCRHRLAQVLSAPTTSGR</sequence>
<evidence type="ECO:0000313" key="2">
    <source>
        <dbReference type="Proteomes" id="UP000554286"/>
    </source>
</evidence>
<gene>
    <name evidence="1" type="ORF">GGD89_002902</name>
</gene>
<proteinExistence type="predicted"/>
<reference evidence="1 2" key="1">
    <citation type="submission" date="2020-08" db="EMBL/GenBank/DDBJ databases">
        <title>Genome sequencing of Purple Non-Sulfur Bacteria from various extreme environments.</title>
        <authorList>
            <person name="Mayer M."/>
        </authorList>
    </citation>
    <scope>NUCLEOTIDE SEQUENCE [LARGE SCALE GENOMIC DNA]</scope>
    <source>
        <strain evidence="1 2">JA131</strain>
    </source>
</reference>
<dbReference type="EMBL" id="JACIGK010000024">
    <property type="protein sequence ID" value="MBB4267261.1"/>
    <property type="molecule type" value="Genomic_DNA"/>
</dbReference>
<name>A0A7W6WB84_9PROT</name>
<comment type="caution">
    <text evidence="1">The sequence shown here is derived from an EMBL/GenBank/DDBJ whole genome shotgun (WGS) entry which is preliminary data.</text>
</comment>
<keyword evidence="2" id="KW-1185">Reference proteome</keyword>
<protein>
    <submittedName>
        <fullName evidence="1">Pimeloyl-ACP methyl ester carboxylesterase</fullName>
    </submittedName>
</protein>
<dbReference type="InterPro" id="IPR029058">
    <property type="entry name" value="AB_hydrolase_fold"/>
</dbReference>
<organism evidence="1 2">
    <name type="scientific">Roseospira visakhapatnamensis</name>
    <dbReference type="NCBI Taxonomy" id="390880"/>
    <lineage>
        <taxon>Bacteria</taxon>
        <taxon>Pseudomonadati</taxon>
        <taxon>Pseudomonadota</taxon>
        <taxon>Alphaproteobacteria</taxon>
        <taxon>Rhodospirillales</taxon>
        <taxon>Rhodospirillaceae</taxon>
        <taxon>Roseospira</taxon>
    </lineage>
</organism>
<accession>A0A7W6WB84</accession>
<dbReference type="Gene3D" id="3.40.50.1820">
    <property type="entry name" value="alpha/beta hydrolase"/>
    <property type="match status" value="1"/>
</dbReference>
<dbReference type="Proteomes" id="UP000554286">
    <property type="component" value="Unassembled WGS sequence"/>
</dbReference>
<dbReference type="SUPFAM" id="SSF53474">
    <property type="entry name" value="alpha/beta-Hydrolases"/>
    <property type="match status" value="1"/>
</dbReference>
<evidence type="ECO:0000313" key="1">
    <source>
        <dbReference type="EMBL" id="MBB4267261.1"/>
    </source>
</evidence>